<proteinExistence type="predicted"/>
<sequence length="94" mass="10680">GHVNSSSQQIPIRRSGASYRGETVTPERGRKPPTQTADSVKYIQTTALDCQTLQTEPVDSDKMDYGSQLAGITIWIRRFLSYLLCFWFTFESPF</sequence>
<evidence type="ECO:0000256" key="1">
    <source>
        <dbReference type="SAM" id="MobiDB-lite"/>
    </source>
</evidence>
<accession>A0AAV1ELV2</accession>
<dbReference type="Proteomes" id="UP001178508">
    <property type="component" value="Chromosome 1"/>
</dbReference>
<name>A0AAV1ELV2_XYRNO</name>
<gene>
    <name evidence="2" type="ORF">XNOV1_A036989</name>
</gene>
<dbReference type="EMBL" id="OY660864">
    <property type="protein sequence ID" value="CAJ1049592.1"/>
    <property type="molecule type" value="Genomic_DNA"/>
</dbReference>
<evidence type="ECO:0000313" key="2">
    <source>
        <dbReference type="EMBL" id="CAJ1049592.1"/>
    </source>
</evidence>
<feature type="compositionally biased region" description="Polar residues" evidence="1">
    <location>
        <begin position="1"/>
        <end position="10"/>
    </location>
</feature>
<feature type="region of interest" description="Disordered" evidence="1">
    <location>
        <begin position="1"/>
        <end position="38"/>
    </location>
</feature>
<protein>
    <submittedName>
        <fullName evidence="2">Uncharacterized protein</fullName>
    </submittedName>
</protein>
<organism evidence="2 3">
    <name type="scientific">Xyrichtys novacula</name>
    <name type="common">Pearly razorfish</name>
    <name type="synonym">Hemipteronotus novacula</name>
    <dbReference type="NCBI Taxonomy" id="13765"/>
    <lineage>
        <taxon>Eukaryota</taxon>
        <taxon>Metazoa</taxon>
        <taxon>Chordata</taxon>
        <taxon>Craniata</taxon>
        <taxon>Vertebrata</taxon>
        <taxon>Euteleostomi</taxon>
        <taxon>Actinopterygii</taxon>
        <taxon>Neopterygii</taxon>
        <taxon>Teleostei</taxon>
        <taxon>Neoteleostei</taxon>
        <taxon>Acanthomorphata</taxon>
        <taxon>Eupercaria</taxon>
        <taxon>Labriformes</taxon>
        <taxon>Labridae</taxon>
        <taxon>Xyrichtys</taxon>
    </lineage>
</organism>
<evidence type="ECO:0000313" key="3">
    <source>
        <dbReference type="Proteomes" id="UP001178508"/>
    </source>
</evidence>
<keyword evidence="3" id="KW-1185">Reference proteome</keyword>
<feature type="non-terminal residue" evidence="2">
    <location>
        <position position="1"/>
    </location>
</feature>
<reference evidence="2" key="1">
    <citation type="submission" date="2023-08" db="EMBL/GenBank/DDBJ databases">
        <authorList>
            <person name="Alioto T."/>
            <person name="Alioto T."/>
            <person name="Gomez Garrido J."/>
        </authorList>
    </citation>
    <scope>NUCLEOTIDE SEQUENCE</scope>
</reference>
<dbReference type="AlphaFoldDB" id="A0AAV1ELV2"/>